<organism evidence="1 2">
    <name type="scientific">Thelohanellus kitauei</name>
    <name type="common">Myxosporean</name>
    <dbReference type="NCBI Taxonomy" id="669202"/>
    <lineage>
        <taxon>Eukaryota</taxon>
        <taxon>Metazoa</taxon>
        <taxon>Cnidaria</taxon>
        <taxon>Myxozoa</taxon>
        <taxon>Myxosporea</taxon>
        <taxon>Bivalvulida</taxon>
        <taxon>Platysporina</taxon>
        <taxon>Myxobolidae</taxon>
        <taxon>Thelohanellus</taxon>
    </lineage>
</organism>
<reference evidence="1 2" key="1">
    <citation type="journal article" date="2014" name="Genome Biol. Evol.">
        <title>The genome of the myxosporean Thelohanellus kitauei shows adaptations to nutrient acquisition within its fish host.</title>
        <authorList>
            <person name="Yang Y."/>
            <person name="Xiong J."/>
            <person name="Zhou Z."/>
            <person name="Huo F."/>
            <person name="Miao W."/>
            <person name="Ran C."/>
            <person name="Liu Y."/>
            <person name="Zhang J."/>
            <person name="Feng J."/>
            <person name="Wang M."/>
            <person name="Wang M."/>
            <person name="Wang L."/>
            <person name="Yao B."/>
        </authorList>
    </citation>
    <scope>NUCLEOTIDE SEQUENCE [LARGE SCALE GENOMIC DNA]</scope>
    <source>
        <strain evidence="1">Wuqing</strain>
    </source>
</reference>
<gene>
    <name evidence="1" type="ORF">RF11_13238</name>
</gene>
<keyword evidence="2" id="KW-1185">Reference proteome</keyword>
<evidence type="ECO:0008006" key="3">
    <source>
        <dbReference type="Google" id="ProtNLM"/>
    </source>
</evidence>
<dbReference type="SUPFAM" id="SSF46689">
    <property type="entry name" value="Homeodomain-like"/>
    <property type="match status" value="1"/>
</dbReference>
<sequence>MKEDLIGVTARLLGIPRSSIQTFVHRYNETNSVLPGRRGGAYNTILNQDIKSRIISLISDDQMHTIKEIKTALNVEADLTTVWLWVKSLGYRYKVTRPIYERRNDPDIKQKRVEYIRWYTSNSPIFRYRNR</sequence>
<dbReference type="EMBL" id="JWZT01003873">
    <property type="protein sequence ID" value="KII65377.1"/>
    <property type="molecule type" value="Genomic_DNA"/>
</dbReference>
<comment type="caution">
    <text evidence="1">The sequence shown here is derived from an EMBL/GenBank/DDBJ whole genome shotgun (WGS) entry which is preliminary data.</text>
</comment>
<protein>
    <recommendedName>
        <fullName evidence="3">Winged helix-turn helix domain-containing protein</fullName>
    </recommendedName>
</protein>
<accession>A0A0C2MUM2</accession>
<evidence type="ECO:0000313" key="1">
    <source>
        <dbReference type="EMBL" id="KII65377.1"/>
    </source>
</evidence>
<dbReference type="OrthoDB" id="9996331at2759"/>
<name>A0A0C2MUM2_THEKT</name>
<dbReference type="AlphaFoldDB" id="A0A0C2MUM2"/>
<dbReference type="InterPro" id="IPR009057">
    <property type="entry name" value="Homeodomain-like_sf"/>
</dbReference>
<evidence type="ECO:0000313" key="2">
    <source>
        <dbReference type="Proteomes" id="UP000031668"/>
    </source>
</evidence>
<proteinExistence type="predicted"/>
<dbReference type="Proteomes" id="UP000031668">
    <property type="component" value="Unassembled WGS sequence"/>
</dbReference>